<proteinExistence type="predicted"/>
<protein>
    <submittedName>
        <fullName evidence="1">Uncharacterized protein</fullName>
    </submittedName>
</protein>
<dbReference type="AlphaFoldDB" id="A0A0A9GK53"/>
<reference evidence="1" key="2">
    <citation type="journal article" date="2015" name="Data Brief">
        <title>Shoot transcriptome of the giant reed, Arundo donax.</title>
        <authorList>
            <person name="Barrero R.A."/>
            <person name="Guerrero F.D."/>
            <person name="Moolhuijzen P."/>
            <person name="Goolsby J.A."/>
            <person name="Tidwell J."/>
            <person name="Bellgard S.E."/>
            <person name="Bellgard M.I."/>
        </authorList>
    </citation>
    <scope>NUCLEOTIDE SEQUENCE</scope>
    <source>
        <tissue evidence="1">Shoot tissue taken approximately 20 cm above the soil surface</tissue>
    </source>
</reference>
<evidence type="ECO:0000313" key="1">
    <source>
        <dbReference type="EMBL" id="JAE25495.1"/>
    </source>
</evidence>
<accession>A0A0A9GK53</accession>
<name>A0A0A9GK53_ARUDO</name>
<reference evidence="1" key="1">
    <citation type="submission" date="2014-09" db="EMBL/GenBank/DDBJ databases">
        <authorList>
            <person name="Magalhaes I.L.F."/>
            <person name="Oliveira U."/>
            <person name="Santos F.R."/>
            <person name="Vidigal T.H.D.A."/>
            <person name="Brescovit A.D."/>
            <person name="Santos A.J."/>
        </authorList>
    </citation>
    <scope>NUCLEOTIDE SEQUENCE</scope>
    <source>
        <tissue evidence="1">Shoot tissue taken approximately 20 cm above the soil surface</tissue>
    </source>
</reference>
<sequence length="29" mass="3415">MDNAGTHLLSWMNRVIFYHGVVYIKALQH</sequence>
<organism evidence="1">
    <name type="scientific">Arundo donax</name>
    <name type="common">Giant reed</name>
    <name type="synonym">Donax arundinaceus</name>
    <dbReference type="NCBI Taxonomy" id="35708"/>
    <lineage>
        <taxon>Eukaryota</taxon>
        <taxon>Viridiplantae</taxon>
        <taxon>Streptophyta</taxon>
        <taxon>Embryophyta</taxon>
        <taxon>Tracheophyta</taxon>
        <taxon>Spermatophyta</taxon>
        <taxon>Magnoliopsida</taxon>
        <taxon>Liliopsida</taxon>
        <taxon>Poales</taxon>
        <taxon>Poaceae</taxon>
        <taxon>PACMAD clade</taxon>
        <taxon>Arundinoideae</taxon>
        <taxon>Arundineae</taxon>
        <taxon>Arundo</taxon>
    </lineage>
</organism>
<dbReference type="EMBL" id="GBRH01172401">
    <property type="protein sequence ID" value="JAE25495.1"/>
    <property type="molecule type" value="Transcribed_RNA"/>
</dbReference>